<proteinExistence type="predicted"/>
<name>A0A3S2UDI8_9BACI</name>
<dbReference type="Proteomes" id="UP000288024">
    <property type="component" value="Unassembled WGS sequence"/>
</dbReference>
<protein>
    <submittedName>
        <fullName evidence="1">Uncharacterized protein</fullName>
    </submittedName>
</protein>
<dbReference type="RefSeq" id="WP_127740361.1">
    <property type="nucleotide sequence ID" value="NZ_RZTZ01000011.1"/>
</dbReference>
<organism evidence="1 2">
    <name type="scientific">Niallia taxi</name>
    <dbReference type="NCBI Taxonomy" id="2499688"/>
    <lineage>
        <taxon>Bacteria</taxon>
        <taxon>Bacillati</taxon>
        <taxon>Bacillota</taxon>
        <taxon>Bacilli</taxon>
        <taxon>Bacillales</taxon>
        <taxon>Bacillaceae</taxon>
        <taxon>Niallia</taxon>
    </lineage>
</organism>
<dbReference type="AlphaFoldDB" id="A0A3S2UDI8"/>
<dbReference type="EMBL" id="RZTZ01000011">
    <property type="protein sequence ID" value="RVT58793.1"/>
    <property type="molecule type" value="Genomic_DNA"/>
</dbReference>
<evidence type="ECO:0000313" key="1">
    <source>
        <dbReference type="EMBL" id="RVT58793.1"/>
    </source>
</evidence>
<reference evidence="1 2" key="1">
    <citation type="submission" date="2019-01" db="EMBL/GenBank/DDBJ databases">
        <title>Bacillus sp. M5HDSG1-1, whole genome shotgun sequence.</title>
        <authorList>
            <person name="Tuo L."/>
        </authorList>
    </citation>
    <scope>NUCLEOTIDE SEQUENCE [LARGE SCALE GENOMIC DNA]</scope>
    <source>
        <strain evidence="1 2">M5HDSG1-1</strain>
    </source>
</reference>
<keyword evidence="2" id="KW-1185">Reference proteome</keyword>
<evidence type="ECO:0000313" key="2">
    <source>
        <dbReference type="Proteomes" id="UP000288024"/>
    </source>
</evidence>
<sequence length="77" mass="8909">MQPSVITGLDSVIYQGYSHAHHGPWGQPFHCSGPSCHVHFGHNMYNIQHPPHYPMNYYQYLGPIVPAAHRQMYNPFY</sequence>
<gene>
    <name evidence="1" type="ORF">EM808_20730</name>
</gene>
<comment type="caution">
    <text evidence="1">The sequence shown here is derived from an EMBL/GenBank/DDBJ whole genome shotgun (WGS) entry which is preliminary data.</text>
</comment>
<accession>A0A3S2UDI8</accession>